<evidence type="ECO:0000256" key="4">
    <source>
        <dbReference type="SAM" id="MobiDB-lite"/>
    </source>
</evidence>
<dbReference type="InterPro" id="IPR027417">
    <property type="entry name" value="P-loop_NTPase"/>
</dbReference>
<dbReference type="EMBL" id="AOIA01000103">
    <property type="protein sequence ID" value="ELY59313.1"/>
    <property type="molecule type" value="Genomic_DNA"/>
</dbReference>
<keyword evidence="7" id="KW-1185">Reference proteome</keyword>
<dbReference type="SUPFAM" id="SSF52540">
    <property type="entry name" value="P-loop containing nucleoside triphosphate hydrolases"/>
    <property type="match status" value="1"/>
</dbReference>
<evidence type="ECO:0000256" key="2">
    <source>
        <dbReference type="ARBA" id="ARBA00022741"/>
    </source>
</evidence>
<evidence type="ECO:0000259" key="5">
    <source>
        <dbReference type="PROSITE" id="PS50893"/>
    </source>
</evidence>
<reference evidence="6 7" key="1">
    <citation type="journal article" date="2014" name="PLoS Genet.">
        <title>Phylogenetically driven sequencing of extremely halophilic archaea reveals strategies for static and dynamic osmo-response.</title>
        <authorList>
            <person name="Becker E.A."/>
            <person name="Seitzer P.M."/>
            <person name="Tritt A."/>
            <person name="Larsen D."/>
            <person name="Krusor M."/>
            <person name="Yao A.I."/>
            <person name="Wu D."/>
            <person name="Madern D."/>
            <person name="Eisen J.A."/>
            <person name="Darling A.E."/>
            <person name="Facciotti M.T."/>
        </authorList>
    </citation>
    <scope>NUCLEOTIDE SEQUENCE [LARGE SCALE GENOMIC DNA]</scope>
    <source>
        <strain evidence="6 7">DSM 18795</strain>
    </source>
</reference>
<name>L9XF55_9EURY</name>
<dbReference type="InterPro" id="IPR003439">
    <property type="entry name" value="ABC_transporter-like_ATP-bd"/>
</dbReference>
<dbReference type="PATRIC" id="fig|1227498.3.peg.2190"/>
<evidence type="ECO:0000256" key="3">
    <source>
        <dbReference type="ARBA" id="ARBA00022840"/>
    </source>
</evidence>
<dbReference type="InterPro" id="IPR051782">
    <property type="entry name" value="ABC_Transporter_VariousFunc"/>
</dbReference>
<dbReference type="OrthoDB" id="40048at2157"/>
<evidence type="ECO:0000313" key="7">
    <source>
        <dbReference type="Proteomes" id="UP000011531"/>
    </source>
</evidence>
<evidence type="ECO:0000256" key="1">
    <source>
        <dbReference type="ARBA" id="ARBA00022448"/>
    </source>
</evidence>
<dbReference type="Pfam" id="PF00005">
    <property type="entry name" value="ABC_tran"/>
    <property type="match status" value="1"/>
</dbReference>
<dbReference type="RefSeq" id="WP_008423402.1">
    <property type="nucleotide sequence ID" value="NZ_AOIA01000103.1"/>
</dbReference>
<dbReference type="PROSITE" id="PS50893">
    <property type="entry name" value="ABC_TRANSPORTER_2"/>
    <property type="match status" value="1"/>
</dbReference>
<organism evidence="6 7">
    <name type="scientific">Natronococcus jeotgali DSM 18795</name>
    <dbReference type="NCBI Taxonomy" id="1227498"/>
    <lineage>
        <taxon>Archaea</taxon>
        <taxon>Methanobacteriati</taxon>
        <taxon>Methanobacteriota</taxon>
        <taxon>Stenosarchaea group</taxon>
        <taxon>Halobacteria</taxon>
        <taxon>Halobacteriales</taxon>
        <taxon>Natrialbaceae</taxon>
        <taxon>Natronococcus</taxon>
    </lineage>
</organism>
<gene>
    <name evidence="6" type="ORF">C492_11260</name>
</gene>
<evidence type="ECO:0000313" key="6">
    <source>
        <dbReference type="EMBL" id="ELY59313.1"/>
    </source>
</evidence>
<dbReference type="STRING" id="1227498.C492_11260"/>
<keyword evidence="3 6" id="KW-0067">ATP-binding</keyword>
<dbReference type="GO" id="GO:0016887">
    <property type="term" value="F:ATP hydrolysis activity"/>
    <property type="evidence" value="ECO:0007669"/>
    <property type="project" value="InterPro"/>
</dbReference>
<accession>L9XF55</accession>
<feature type="region of interest" description="Disordered" evidence="4">
    <location>
        <begin position="1"/>
        <end position="52"/>
    </location>
</feature>
<protein>
    <submittedName>
        <fullName evidence="6">Copper ABC transporter ATP-binding protein</fullName>
    </submittedName>
</protein>
<dbReference type="PANTHER" id="PTHR42939">
    <property type="entry name" value="ABC TRANSPORTER ATP-BINDING PROTEIN ALBC-RELATED"/>
    <property type="match status" value="1"/>
</dbReference>
<sequence>MTTERYDSGRTNQPPTDDGPAADSDPAVTDGSGVRVTSDRAPDADLATDGGPEAADVTLAADRDAASSDVLLNASSVAFAYGDVQVLDDVSVTVPAGDVTALIGPNGAGKTTLLRALAGLHEATGGTVEYLGPDVPRPIGYLPQRPSFRPGFTVVETLEFYASLVGEDREDVLNRLDRVGLRAAAERRVGALSGGMTRLVGIAQAIIGDPTVVVLDEPASGLDPGMSTRVFDIARDLADRGTAVLLTSHDLAFVERTADQVLLLDDGVVTERGHPEEILDRIGVDTLQEAYEASVTGDLQQVRVRGESA</sequence>
<dbReference type="CDD" id="cd03230">
    <property type="entry name" value="ABC_DR_subfamily_A"/>
    <property type="match status" value="1"/>
</dbReference>
<dbReference type="AlphaFoldDB" id="L9XF55"/>
<proteinExistence type="predicted"/>
<comment type="caution">
    <text evidence="6">The sequence shown here is derived from an EMBL/GenBank/DDBJ whole genome shotgun (WGS) entry which is preliminary data.</text>
</comment>
<dbReference type="Proteomes" id="UP000011531">
    <property type="component" value="Unassembled WGS sequence"/>
</dbReference>
<dbReference type="SMART" id="SM00382">
    <property type="entry name" value="AAA"/>
    <property type="match status" value="1"/>
</dbReference>
<feature type="domain" description="ABC transporter" evidence="5">
    <location>
        <begin position="72"/>
        <end position="291"/>
    </location>
</feature>
<keyword evidence="1" id="KW-0813">Transport</keyword>
<keyword evidence="2" id="KW-0547">Nucleotide-binding</keyword>
<dbReference type="PANTHER" id="PTHR42939:SF1">
    <property type="entry name" value="ABC TRANSPORTER ATP-BINDING PROTEIN ALBC-RELATED"/>
    <property type="match status" value="1"/>
</dbReference>
<dbReference type="GO" id="GO:0005524">
    <property type="term" value="F:ATP binding"/>
    <property type="evidence" value="ECO:0007669"/>
    <property type="project" value="UniProtKB-KW"/>
</dbReference>
<dbReference type="InterPro" id="IPR003593">
    <property type="entry name" value="AAA+_ATPase"/>
</dbReference>
<dbReference type="Gene3D" id="3.40.50.300">
    <property type="entry name" value="P-loop containing nucleotide triphosphate hydrolases"/>
    <property type="match status" value="1"/>
</dbReference>